<organism evidence="2">
    <name type="scientific">hydrocarbon metagenome</name>
    <dbReference type="NCBI Taxonomy" id="938273"/>
    <lineage>
        <taxon>unclassified sequences</taxon>
        <taxon>metagenomes</taxon>
        <taxon>ecological metagenomes</taxon>
    </lineage>
</organism>
<gene>
    <name evidence="2" type="ORF">ASZ90_002577</name>
</gene>
<name>A0A0W8G3M4_9ZZZZ</name>
<dbReference type="InterPro" id="IPR017087">
    <property type="entry name" value="UCP037004"/>
</dbReference>
<dbReference type="PIRSF" id="PIRSF037004">
    <property type="entry name" value="UCP037004"/>
    <property type="match status" value="1"/>
</dbReference>
<dbReference type="InterPro" id="IPR013560">
    <property type="entry name" value="DUF1722"/>
</dbReference>
<dbReference type="PANTHER" id="PTHR30087">
    <property type="entry name" value="INNER MEMBRANE PROTEIN"/>
    <property type="match status" value="1"/>
</dbReference>
<sequence length="336" mass="37261">MDRPIRLGVSACLLGHNVRYDGGHKRDAYVAGTLAAHFEFVPVCPEAECGLGVPRQAMRLTGDPAAPRLMTINTGQDLTERMLAYCARRVSELAGENLCGYIFKSKSPSSGMARVKVYPEKGPPVMTGVGLFARAFMDRFPLLPVEEEGRLNDPALRENFIERVFTLARYRDLLAGLGLDGQGRETAGTGGARPGRRTRTGRILAFHAAHKYLLMSHSPRMAAGMGQLAARAASLSEEELIPEYQRLLLSAMALRATPAKHVNVLQHILGYFKTKLTPDEKAEALELMADYRAGLLPLVVPVTLLSHFVRKYDEAYLKGQWYLRPHPRELMLRNHV</sequence>
<reference evidence="2" key="1">
    <citation type="journal article" date="2015" name="Proc. Natl. Acad. Sci. U.S.A.">
        <title>Networks of energetic and metabolic interactions define dynamics in microbial communities.</title>
        <authorList>
            <person name="Embree M."/>
            <person name="Liu J.K."/>
            <person name="Al-Bassam M.M."/>
            <person name="Zengler K."/>
        </authorList>
    </citation>
    <scope>NUCLEOTIDE SEQUENCE</scope>
</reference>
<proteinExistence type="predicted"/>
<comment type="caution">
    <text evidence="2">The sequence shown here is derived from an EMBL/GenBank/DDBJ whole genome shotgun (WGS) entry which is preliminary data.</text>
</comment>
<dbReference type="PANTHER" id="PTHR30087:SF0">
    <property type="entry name" value="INNER MEMBRANE PROTEIN"/>
    <property type="match status" value="1"/>
</dbReference>
<feature type="domain" description="DUF1722" evidence="1">
    <location>
        <begin position="211"/>
        <end position="327"/>
    </location>
</feature>
<dbReference type="InterPro" id="IPR007553">
    <property type="entry name" value="2-thiour_desulf"/>
</dbReference>
<dbReference type="Pfam" id="PF08349">
    <property type="entry name" value="DUF1722"/>
    <property type="match status" value="1"/>
</dbReference>
<evidence type="ECO:0000259" key="1">
    <source>
        <dbReference type="Pfam" id="PF08349"/>
    </source>
</evidence>
<accession>A0A0W8G3M4</accession>
<dbReference type="Pfam" id="PF04463">
    <property type="entry name" value="2-thiour_desulf"/>
    <property type="match status" value="1"/>
</dbReference>
<protein>
    <recommendedName>
        <fullName evidence="1">DUF1722 domain-containing protein</fullName>
    </recommendedName>
</protein>
<dbReference type="AlphaFoldDB" id="A0A0W8G3M4"/>
<evidence type="ECO:0000313" key="2">
    <source>
        <dbReference type="EMBL" id="KUG27566.1"/>
    </source>
</evidence>
<dbReference type="EMBL" id="LNQE01000315">
    <property type="protein sequence ID" value="KUG27566.1"/>
    <property type="molecule type" value="Genomic_DNA"/>
</dbReference>